<organism evidence="9 10">
    <name type="scientific">Peribacillus loiseleuriae</name>
    <dbReference type="NCBI Taxonomy" id="1679170"/>
    <lineage>
        <taxon>Bacteria</taxon>
        <taxon>Bacillati</taxon>
        <taxon>Bacillota</taxon>
        <taxon>Bacilli</taxon>
        <taxon>Bacillales</taxon>
        <taxon>Bacillaceae</taxon>
        <taxon>Peribacillus</taxon>
    </lineage>
</organism>
<dbReference type="PATRIC" id="fig|1679170.3.peg.4672"/>
<dbReference type="PANTHER" id="PTHR46577:SF1">
    <property type="entry name" value="HTH-TYPE TRANSCRIPTIONAL REGULATORY PROTEIN GABR"/>
    <property type="match status" value="1"/>
</dbReference>
<keyword evidence="4" id="KW-0663">Pyridoxal phosphate</keyword>
<dbReference type="Pfam" id="PF00155">
    <property type="entry name" value="Aminotran_1_2"/>
    <property type="match status" value="1"/>
</dbReference>
<evidence type="ECO:0000256" key="4">
    <source>
        <dbReference type="ARBA" id="ARBA00022898"/>
    </source>
</evidence>
<dbReference type="SUPFAM" id="SSF53383">
    <property type="entry name" value="PLP-dependent transferases"/>
    <property type="match status" value="1"/>
</dbReference>
<keyword evidence="5" id="KW-0805">Transcription regulation</keyword>
<keyword evidence="7" id="KW-0804">Transcription</keyword>
<dbReference type="SMART" id="SM00345">
    <property type="entry name" value="HTH_GNTR"/>
    <property type="match status" value="1"/>
</dbReference>
<evidence type="ECO:0000313" key="10">
    <source>
        <dbReference type="Proteomes" id="UP000037146"/>
    </source>
</evidence>
<feature type="domain" description="HTH gntR-type" evidence="8">
    <location>
        <begin position="14"/>
        <end position="82"/>
    </location>
</feature>
<dbReference type="GO" id="GO:0030170">
    <property type="term" value="F:pyridoxal phosphate binding"/>
    <property type="evidence" value="ECO:0007669"/>
    <property type="project" value="InterPro"/>
</dbReference>
<dbReference type="InterPro" id="IPR015421">
    <property type="entry name" value="PyrdxlP-dep_Trfase_major"/>
</dbReference>
<dbReference type="InterPro" id="IPR015424">
    <property type="entry name" value="PyrdxlP-dep_Trfase"/>
</dbReference>
<evidence type="ECO:0000256" key="1">
    <source>
        <dbReference type="ARBA" id="ARBA00001933"/>
    </source>
</evidence>
<dbReference type="Gene3D" id="3.40.640.10">
    <property type="entry name" value="Type I PLP-dependent aspartate aminotransferase-like (Major domain)"/>
    <property type="match status" value="1"/>
</dbReference>
<dbReference type="GO" id="GO:0008483">
    <property type="term" value="F:transaminase activity"/>
    <property type="evidence" value="ECO:0007669"/>
    <property type="project" value="UniProtKB-KW"/>
</dbReference>
<dbReference type="CDD" id="cd00609">
    <property type="entry name" value="AAT_like"/>
    <property type="match status" value="1"/>
</dbReference>
<dbReference type="InterPro" id="IPR051446">
    <property type="entry name" value="HTH_trans_reg/aminotransferase"/>
</dbReference>
<dbReference type="EMBL" id="LFZW01000001">
    <property type="protein sequence ID" value="KMY51646.1"/>
    <property type="molecule type" value="Genomic_DNA"/>
</dbReference>
<reference evidence="10" key="1">
    <citation type="submission" date="2015-07" db="EMBL/GenBank/DDBJ databases">
        <title>Genome sequencing project for genomic taxonomy and phylogenomics of Bacillus-like bacteria.</title>
        <authorList>
            <person name="Liu B."/>
            <person name="Wang J."/>
            <person name="Zhu Y."/>
            <person name="Liu G."/>
            <person name="Chen Q."/>
            <person name="Chen Z."/>
            <person name="Lan J."/>
            <person name="Che J."/>
            <person name="Ge C."/>
            <person name="Shi H."/>
            <person name="Pan Z."/>
            <person name="Liu X."/>
        </authorList>
    </citation>
    <scope>NUCLEOTIDE SEQUENCE [LARGE SCALE GENOMIC DNA]</scope>
    <source>
        <strain evidence="10">FJAT-27997</strain>
    </source>
</reference>
<keyword evidence="3" id="KW-0032">Aminotransferase</keyword>
<keyword evidence="6" id="KW-0238">DNA-binding</keyword>
<gene>
    <name evidence="9" type="ORF">AC625_20700</name>
</gene>
<dbReference type="STRING" id="1679170.AC625_20700"/>
<evidence type="ECO:0000256" key="2">
    <source>
        <dbReference type="ARBA" id="ARBA00005384"/>
    </source>
</evidence>
<evidence type="ECO:0000256" key="3">
    <source>
        <dbReference type="ARBA" id="ARBA00022576"/>
    </source>
</evidence>
<evidence type="ECO:0000256" key="5">
    <source>
        <dbReference type="ARBA" id="ARBA00023015"/>
    </source>
</evidence>
<dbReference type="Pfam" id="PF00392">
    <property type="entry name" value="GntR"/>
    <property type="match status" value="1"/>
</dbReference>
<dbReference type="OrthoDB" id="9808770at2"/>
<evidence type="ECO:0000256" key="6">
    <source>
        <dbReference type="ARBA" id="ARBA00023125"/>
    </source>
</evidence>
<dbReference type="PANTHER" id="PTHR46577">
    <property type="entry name" value="HTH-TYPE TRANSCRIPTIONAL REGULATORY PROTEIN GABR"/>
    <property type="match status" value="1"/>
</dbReference>
<dbReference type="AlphaFoldDB" id="A0A0K9GYH1"/>
<accession>A0A0K9GYH1</accession>
<dbReference type="InterPro" id="IPR000524">
    <property type="entry name" value="Tscrpt_reg_HTH_GntR"/>
</dbReference>
<dbReference type="InterPro" id="IPR036390">
    <property type="entry name" value="WH_DNA-bd_sf"/>
</dbReference>
<evidence type="ECO:0000259" key="8">
    <source>
        <dbReference type="PROSITE" id="PS50949"/>
    </source>
</evidence>
<comment type="caution">
    <text evidence="9">The sequence shown here is derived from an EMBL/GenBank/DDBJ whole genome shotgun (WGS) entry which is preliminary data.</text>
</comment>
<dbReference type="PROSITE" id="PS50949">
    <property type="entry name" value="HTH_GNTR"/>
    <property type="match status" value="1"/>
</dbReference>
<name>A0A0K9GYH1_9BACI</name>
<keyword evidence="3" id="KW-0808">Transferase</keyword>
<dbReference type="SUPFAM" id="SSF46785">
    <property type="entry name" value="Winged helix' DNA-binding domain"/>
    <property type="match status" value="1"/>
</dbReference>
<dbReference type="CDD" id="cd07377">
    <property type="entry name" value="WHTH_GntR"/>
    <property type="match status" value="1"/>
</dbReference>
<comment type="cofactor">
    <cofactor evidence="1">
        <name>pyridoxal 5'-phosphate</name>
        <dbReference type="ChEBI" id="CHEBI:597326"/>
    </cofactor>
</comment>
<evidence type="ECO:0000313" key="9">
    <source>
        <dbReference type="EMBL" id="KMY51646.1"/>
    </source>
</evidence>
<dbReference type="InterPro" id="IPR036388">
    <property type="entry name" value="WH-like_DNA-bd_sf"/>
</dbReference>
<dbReference type="GO" id="GO:0003700">
    <property type="term" value="F:DNA-binding transcription factor activity"/>
    <property type="evidence" value="ECO:0007669"/>
    <property type="project" value="InterPro"/>
</dbReference>
<sequence>MFEMTPHFQKLKKHPLYLQLYEFIKQEIQEGRIQAGRKLPSKRKLAVHLNLGLNTVDAAYQQLIAEGYVESVLRKGYFVVELEGNIIKKKDQKPPQQPNFPEIKSEYKIDFNHGEVDLKQFPFSIWRKLLLNTSCQHELFMNGNPQGERNLRVAIADSIFQSRGVRCSPDQIIIGAGTQYLMQLLCLLLGKNRTFAMEDPGFHRIRHVFQDFERKIEGIPLDEDGLTVEHLRRIRADIVYVTPSHQFPTGTIMPISRRMELLKWAREKQAYIIEDDYDGEFRYVGKPIPSLQGLDTNSRVIYLGTFSKAFIPSIRVSYLILPPDLLKVYHQNFSGYKHTVPRIIQEALYQFIDNGHWERHINKMRTIYRKKNHILTEVIQQHFDNRVTVIGEKSGLHILLQINNGLSETELVERATQVGVNIYPTSLYYEKGKYSHEPTILLGYGGLSHEELQEGILLLKKAWF</sequence>
<protein>
    <submittedName>
        <fullName evidence="9">GntR family transcriptional regulator</fullName>
    </submittedName>
</protein>
<dbReference type="Gene3D" id="1.10.10.10">
    <property type="entry name" value="Winged helix-like DNA-binding domain superfamily/Winged helix DNA-binding domain"/>
    <property type="match status" value="1"/>
</dbReference>
<dbReference type="RefSeq" id="WP_049682996.1">
    <property type="nucleotide sequence ID" value="NZ_LFZW01000001.1"/>
</dbReference>
<proteinExistence type="inferred from homology"/>
<dbReference type="InterPro" id="IPR004839">
    <property type="entry name" value="Aminotransferase_I/II_large"/>
</dbReference>
<evidence type="ECO:0000256" key="7">
    <source>
        <dbReference type="ARBA" id="ARBA00023163"/>
    </source>
</evidence>
<dbReference type="GO" id="GO:0003677">
    <property type="term" value="F:DNA binding"/>
    <property type="evidence" value="ECO:0007669"/>
    <property type="project" value="UniProtKB-KW"/>
</dbReference>
<comment type="similarity">
    <text evidence="2">In the C-terminal section; belongs to the class-I pyridoxal-phosphate-dependent aminotransferase family.</text>
</comment>
<dbReference type="Proteomes" id="UP000037146">
    <property type="component" value="Unassembled WGS sequence"/>
</dbReference>
<keyword evidence="10" id="KW-1185">Reference proteome</keyword>